<dbReference type="STRING" id="1300349.I603_1603"/>
<name>A0A1A7BJ18_9SPHN</name>
<reference evidence="2 3" key="1">
    <citation type="submission" date="2016-06" db="EMBL/GenBank/DDBJ databases">
        <title>Genome sequence of Porphyrobacter dokdonensis DSW-74.</title>
        <authorList>
            <person name="Kim J.F."/>
            <person name="Song J.Y."/>
        </authorList>
    </citation>
    <scope>NUCLEOTIDE SEQUENCE [LARGE SCALE GENOMIC DNA]</scope>
    <source>
        <strain evidence="2 3">DSW-74</strain>
    </source>
</reference>
<keyword evidence="3" id="KW-1185">Reference proteome</keyword>
<evidence type="ECO:0000313" key="2">
    <source>
        <dbReference type="EMBL" id="OBV11195.1"/>
    </source>
</evidence>
<comment type="caution">
    <text evidence="2">The sequence shown here is derived from an EMBL/GenBank/DDBJ whole genome shotgun (WGS) entry which is preliminary data.</text>
</comment>
<dbReference type="Proteomes" id="UP000092484">
    <property type="component" value="Unassembled WGS sequence"/>
</dbReference>
<dbReference type="AlphaFoldDB" id="A0A1A7BJ18"/>
<evidence type="ECO:0000256" key="1">
    <source>
        <dbReference type="SAM" id="MobiDB-lite"/>
    </source>
</evidence>
<proteinExistence type="predicted"/>
<dbReference type="NCBIfam" id="NF033521">
    <property type="entry name" value="lasso_leader_L3"/>
    <property type="match status" value="1"/>
</dbReference>
<gene>
    <name evidence="2" type="ORF">I603_1603</name>
</gene>
<feature type="region of interest" description="Disordered" evidence="1">
    <location>
        <begin position="21"/>
        <end position="41"/>
    </location>
</feature>
<organism evidence="2 3">
    <name type="scientific">Erythrobacter dokdonensis DSW-74</name>
    <dbReference type="NCBI Taxonomy" id="1300349"/>
    <lineage>
        <taxon>Bacteria</taxon>
        <taxon>Pseudomonadati</taxon>
        <taxon>Pseudomonadota</taxon>
        <taxon>Alphaproteobacteria</taxon>
        <taxon>Sphingomonadales</taxon>
        <taxon>Erythrobacteraceae</taxon>
        <taxon>Erythrobacter/Porphyrobacter group</taxon>
        <taxon>Erythrobacter</taxon>
    </lineage>
</organism>
<dbReference type="RefSeq" id="WP_143736675.1">
    <property type="nucleotide sequence ID" value="NZ_LZYB01000003.1"/>
</dbReference>
<protein>
    <recommendedName>
        <fullName evidence="4">Lasso RiPP family leader peptide-containing protein</fullName>
    </recommendedName>
</protein>
<dbReference type="EMBL" id="LZYB01000003">
    <property type="protein sequence ID" value="OBV11195.1"/>
    <property type="molecule type" value="Genomic_DNA"/>
</dbReference>
<evidence type="ECO:0000313" key="3">
    <source>
        <dbReference type="Proteomes" id="UP000092484"/>
    </source>
</evidence>
<accession>A0A1A7BJ18</accession>
<sequence length="41" mass="4437">MNKPEAKAEYKAPRLEVFGSVRNLTGGSSGTIRDGGRSRRS</sequence>
<evidence type="ECO:0008006" key="4">
    <source>
        <dbReference type="Google" id="ProtNLM"/>
    </source>
</evidence>